<dbReference type="EMBL" id="JADGJH010002242">
    <property type="protein sequence ID" value="KAJ3101126.1"/>
    <property type="molecule type" value="Genomic_DNA"/>
</dbReference>
<dbReference type="Proteomes" id="UP001211907">
    <property type="component" value="Unassembled WGS sequence"/>
</dbReference>
<dbReference type="InterPro" id="IPR001810">
    <property type="entry name" value="F-box_dom"/>
</dbReference>
<dbReference type="Gene3D" id="3.80.10.10">
    <property type="entry name" value="Ribonuclease Inhibitor"/>
    <property type="match status" value="1"/>
</dbReference>
<gene>
    <name evidence="2" type="ORF">HK100_004598</name>
</gene>
<comment type="caution">
    <text evidence="2">The sequence shown here is derived from an EMBL/GenBank/DDBJ whole genome shotgun (WGS) entry which is preliminary data.</text>
</comment>
<dbReference type="Pfam" id="PF12937">
    <property type="entry name" value="F-box-like"/>
    <property type="match status" value="1"/>
</dbReference>
<keyword evidence="3" id="KW-1185">Reference proteome</keyword>
<dbReference type="InterPro" id="IPR032675">
    <property type="entry name" value="LRR_dom_sf"/>
</dbReference>
<reference evidence="2" key="1">
    <citation type="submission" date="2020-05" db="EMBL/GenBank/DDBJ databases">
        <title>Phylogenomic resolution of chytrid fungi.</title>
        <authorList>
            <person name="Stajich J.E."/>
            <person name="Amses K."/>
            <person name="Simmons R."/>
            <person name="Seto K."/>
            <person name="Myers J."/>
            <person name="Bonds A."/>
            <person name="Quandt C.A."/>
            <person name="Barry K."/>
            <person name="Liu P."/>
            <person name="Grigoriev I."/>
            <person name="Longcore J.E."/>
            <person name="James T.Y."/>
        </authorList>
    </citation>
    <scope>NUCLEOTIDE SEQUENCE</scope>
    <source>
        <strain evidence="2">JEL0513</strain>
    </source>
</reference>
<dbReference type="AlphaFoldDB" id="A0AAD5SUA5"/>
<protein>
    <recommendedName>
        <fullName evidence="1">F-box domain-containing protein</fullName>
    </recommendedName>
</protein>
<dbReference type="SUPFAM" id="SSF52047">
    <property type="entry name" value="RNI-like"/>
    <property type="match status" value="1"/>
</dbReference>
<dbReference type="Gene3D" id="1.20.1280.50">
    <property type="match status" value="1"/>
</dbReference>
<sequence length="575" mass="65410">MVHLPQEVLCSVFAFLISKHEQKACRLVCKSWAQCMSPLLFKGWVVRDSWVLKSMIESYIPSFSASAYVVAIIPTPRLMQWKWYGQDVLTFAERMSALANIEKGIQVSGWHFTNDADLVNAIHSAQANLNDDDLQQKVSSMFPVLETLELHETLLAKSVEFGTDSMMRVLRLMLSSLPSLRSLKICLETEKCTRTIGAAIPSSLETLEVVVPFNSPLDTFIKSVSTLPKLKKFVLNNPKYWPVVQDPEITDSESWTVRTPDSRYSEMAFPDDAMFRTLLSKLPALTTFENLSLSNMSADNLLTLANLTSPRLCRLKAQFHLHEWAPGQFGMTQLVPIRGCVDPNSFSSLQGLKSISLGWHISTFLDMFSNPVAPVKMIEWLKGLKQVEFATEFFCVKRMEFETYMMDDFLGIIGDTVRFLDFGRLNIPFRAYNESDYHPPPLNMEMIASKCKSLENFVIAAHYMESGLGFTISDYELLVNAVSTLKEICIKGGSAIHFPEEETDLYDGRQEFVPYNAAIRPEVDLCRWRYVRNICQERGIKFVDIDDSLCLGPVSEPIGLIREELLRNCKDQYEY</sequence>
<dbReference type="InterPro" id="IPR036047">
    <property type="entry name" value="F-box-like_dom_sf"/>
</dbReference>
<name>A0AAD5SUA5_9FUNG</name>
<accession>A0AAD5SUA5</accession>
<proteinExistence type="predicted"/>
<evidence type="ECO:0000313" key="2">
    <source>
        <dbReference type="EMBL" id="KAJ3101126.1"/>
    </source>
</evidence>
<dbReference type="SUPFAM" id="SSF81383">
    <property type="entry name" value="F-box domain"/>
    <property type="match status" value="1"/>
</dbReference>
<evidence type="ECO:0000259" key="1">
    <source>
        <dbReference type="Pfam" id="PF12937"/>
    </source>
</evidence>
<evidence type="ECO:0000313" key="3">
    <source>
        <dbReference type="Proteomes" id="UP001211907"/>
    </source>
</evidence>
<feature type="domain" description="F-box" evidence="1">
    <location>
        <begin position="2"/>
        <end position="39"/>
    </location>
</feature>
<organism evidence="2 3">
    <name type="scientific">Physocladia obscura</name>
    <dbReference type="NCBI Taxonomy" id="109957"/>
    <lineage>
        <taxon>Eukaryota</taxon>
        <taxon>Fungi</taxon>
        <taxon>Fungi incertae sedis</taxon>
        <taxon>Chytridiomycota</taxon>
        <taxon>Chytridiomycota incertae sedis</taxon>
        <taxon>Chytridiomycetes</taxon>
        <taxon>Chytridiales</taxon>
        <taxon>Chytriomycetaceae</taxon>
        <taxon>Physocladia</taxon>
    </lineage>
</organism>